<comment type="caution">
    <text evidence="3">The sequence shown here is derived from an EMBL/GenBank/DDBJ whole genome shotgun (WGS) entry which is preliminary data.</text>
</comment>
<organism evidence="3 4">
    <name type="scientific">Candidatus Manganitrophus noduliformans</name>
    <dbReference type="NCBI Taxonomy" id="2606439"/>
    <lineage>
        <taxon>Bacteria</taxon>
        <taxon>Pseudomonadati</taxon>
        <taxon>Nitrospirota</taxon>
        <taxon>Nitrospiria</taxon>
        <taxon>Candidatus Troglogloeales</taxon>
        <taxon>Candidatus Manganitrophaceae</taxon>
        <taxon>Candidatus Manganitrophus</taxon>
    </lineage>
</organism>
<feature type="compositionally biased region" description="Polar residues" evidence="1">
    <location>
        <begin position="242"/>
        <end position="251"/>
    </location>
</feature>
<dbReference type="AlphaFoldDB" id="A0A7X6DQK1"/>
<evidence type="ECO:0000256" key="2">
    <source>
        <dbReference type="SAM" id="SignalP"/>
    </source>
</evidence>
<proteinExistence type="predicted"/>
<evidence type="ECO:0000256" key="1">
    <source>
        <dbReference type="SAM" id="MobiDB-lite"/>
    </source>
</evidence>
<dbReference type="Proteomes" id="UP000534783">
    <property type="component" value="Unassembled WGS sequence"/>
</dbReference>
<gene>
    <name evidence="3" type="ORF">MNODULE_12290</name>
</gene>
<reference evidence="3 4" key="1">
    <citation type="journal article" date="2020" name="Nature">
        <title>Bacterial chemolithoautotrophy via manganese oxidation.</title>
        <authorList>
            <person name="Yu H."/>
            <person name="Leadbetter J.R."/>
        </authorList>
    </citation>
    <scope>NUCLEOTIDE SEQUENCE [LARGE SCALE GENOMIC DNA]</scope>
    <source>
        <strain evidence="3 4">Mn-1</strain>
    </source>
</reference>
<feature type="chain" id="PRO_5030610265" evidence="2">
    <location>
        <begin position="24"/>
        <end position="251"/>
    </location>
</feature>
<feature type="region of interest" description="Disordered" evidence="1">
    <location>
        <begin position="221"/>
        <end position="251"/>
    </location>
</feature>
<sequence length="251" mass="27925">MNQITRTFGFLFILFFWVSFVQAEETPIPQVERYFPDEVGMSWSYRGSVVDDVQRVGAYINTAAVKGTAEKKGTQVKIFTESNQADEGPAESYFVRDEEGISYYGGKPTTPFENQLVPYRVIRFPLILNKPFSQIDKSITFARDLDEDGKEEQAHVQAEIVALGFETVSVPAGVFKDSLKLEGRMKVFITLSGDGKVLLMTDKTTNWFAPDVGMVKGIEKTEFPSPDGGNPTGSIITEELSEYSTGRSSAH</sequence>
<evidence type="ECO:0000313" key="4">
    <source>
        <dbReference type="Proteomes" id="UP000534783"/>
    </source>
</evidence>
<dbReference type="EMBL" id="VTOW01000002">
    <property type="protein sequence ID" value="NKE71520.1"/>
    <property type="molecule type" value="Genomic_DNA"/>
</dbReference>
<keyword evidence="2" id="KW-0732">Signal</keyword>
<name>A0A7X6DQK1_9BACT</name>
<dbReference type="RefSeq" id="WP_168060226.1">
    <property type="nucleotide sequence ID" value="NZ_VTOW01000002.1"/>
</dbReference>
<protein>
    <submittedName>
        <fullName evidence="3">Uncharacterized protein</fullName>
    </submittedName>
</protein>
<dbReference type="Gene3D" id="2.40.360.20">
    <property type="match status" value="1"/>
</dbReference>
<feature type="signal peptide" evidence="2">
    <location>
        <begin position="1"/>
        <end position="23"/>
    </location>
</feature>
<accession>A0A7X6DQK1</accession>
<keyword evidence="4" id="KW-1185">Reference proteome</keyword>
<evidence type="ECO:0000313" key="3">
    <source>
        <dbReference type="EMBL" id="NKE71520.1"/>
    </source>
</evidence>